<feature type="transmembrane region" description="Helical" evidence="12">
    <location>
        <begin position="194"/>
        <end position="215"/>
    </location>
</feature>
<keyword evidence="8" id="KW-0902">Two-component regulatory system</keyword>
<dbReference type="Gene3D" id="3.30.565.10">
    <property type="entry name" value="Histidine kinase-like ATPase, C-terminal domain"/>
    <property type="match status" value="1"/>
</dbReference>
<evidence type="ECO:0000256" key="7">
    <source>
        <dbReference type="ARBA" id="ARBA00022840"/>
    </source>
</evidence>
<evidence type="ECO:0000256" key="5">
    <source>
        <dbReference type="ARBA" id="ARBA00022741"/>
    </source>
</evidence>
<comment type="subunit">
    <text evidence="9">At low DSF concentrations, interacts with RpfF.</text>
</comment>
<dbReference type="InterPro" id="IPR003661">
    <property type="entry name" value="HisK_dim/P_dom"/>
</dbReference>
<comment type="caution">
    <text evidence="15">The sequence shown here is derived from an EMBL/GenBank/DDBJ whole genome shotgun (WGS) entry which is preliminary data.</text>
</comment>
<feature type="modified residue" description="4-aspartylphosphate" evidence="11">
    <location>
        <position position="852"/>
    </location>
</feature>
<evidence type="ECO:0000256" key="2">
    <source>
        <dbReference type="ARBA" id="ARBA00012438"/>
    </source>
</evidence>
<dbReference type="CDD" id="cd17546">
    <property type="entry name" value="REC_hyHK_CKI1_RcsC-like"/>
    <property type="match status" value="1"/>
</dbReference>
<sequence>MSRDVRFGFLLVVAFFLQILVTQAHGHGPGMQIIGDQQQILYPKSGIKYFCFPADKTPDINAVRKSSPLDWQTTEESVANLGFTSDKCWFHLTVRNHNPLHQNWFLLIDYAMLGEVDAYQLDAGGNIVSHYQAGMDRDFSVRSNNYPIPAFPASLPTGVDSDFYILVRSAHSIQLPLSLVSKEQFESGFLTRTLVQGLFFGGMLVMILYNLSLFFTVREKAYLIYVCWSLAITLYLAVLQGYAQRYLWPHSTLISSHIIHFLLPLLVLLPSLFTLHFLSLNQKAPRLAVWMKGLVITGGILFLATPFTSREFLIPVSVLAILVMDFSILWVGLVRSRHNDPDARIFTVAWACFIMGAASMALNKYGVVPRNSFTENLLQVGVFVEVVLLSLALARRINRLKEAHSDSIRDRAIAEMEAFKAGARNHAKSEFLATMSHEIRTPMNGIMGMTDLLRRTALTQQQAQYVSTIYQSTQSLLTVINDILDYSRIESGKLELDFQDVALESVVDDCVRLFALRSSEKKVPLHIHIDSRVPDIIRTDPIRLKQILTNLLSNAFKFTERGSVAFHVTLKQPVNNNNQCVLMIEVVDTGTGLDEAQQASLFETVSEVRHTGDQKGAGLGLVICKRLSDLLGGDIGVSSSLGRGATFWLSLPVKVAQSTTKPVLKNRTAVVISSTPAQLLSLSQLLSRWGAKTLEFRDVESALDPSIPDQPVDFVIAEQHVMATSSTVERLRKQFHSPTLVLLHPTGTPLSDTLPEDLLLIETPLSCQALKRSLVTGKDEFAVESALAEQTVILDQANRLNVIVAEDNPVNQLVIESILKSLGVQPTLVGNGEEAFKLVNEQPNYWDICFMDCEMPVMDGYLATSSIRQMEAEQSSQPHCWIIGLSAHATGDYVQKARDAGMDDYLSKPVAQQQVSEAIKRAQLSRSNDVSA</sequence>
<accession>A0A095SP74</accession>
<dbReference type="PRINTS" id="PR00344">
    <property type="entry name" value="BCTRLSENSOR"/>
</dbReference>
<dbReference type="SMART" id="SM00387">
    <property type="entry name" value="HATPase_c"/>
    <property type="match status" value="1"/>
</dbReference>
<keyword evidence="5" id="KW-0547">Nucleotide-binding</keyword>
<reference evidence="15 16" key="1">
    <citation type="submission" date="2012-09" db="EMBL/GenBank/DDBJ databases">
        <title>Genome Sequence of alkane-degrading Bacterium Alcanivorax sp. 19-m-6.</title>
        <authorList>
            <person name="Lai Q."/>
            <person name="Shao Z."/>
        </authorList>
    </citation>
    <scope>NUCLEOTIDE SEQUENCE [LARGE SCALE GENOMIC DNA]</scope>
    <source>
        <strain evidence="15 16">19-m-6</strain>
    </source>
</reference>
<dbReference type="InterPro" id="IPR011006">
    <property type="entry name" value="CheY-like_superfamily"/>
</dbReference>
<evidence type="ECO:0000256" key="3">
    <source>
        <dbReference type="ARBA" id="ARBA00022553"/>
    </source>
</evidence>
<dbReference type="FunFam" id="1.10.287.130:FF:000002">
    <property type="entry name" value="Two-component osmosensing histidine kinase"/>
    <property type="match status" value="1"/>
</dbReference>
<keyword evidence="12" id="KW-0472">Membrane</keyword>
<evidence type="ECO:0000259" key="14">
    <source>
        <dbReference type="PROSITE" id="PS50110"/>
    </source>
</evidence>
<keyword evidence="7" id="KW-0067">ATP-binding</keyword>
<feature type="transmembrane region" description="Helical" evidence="12">
    <location>
        <begin position="222"/>
        <end position="242"/>
    </location>
</feature>
<evidence type="ECO:0000256" key="8">
    <source>
        <dbReference type="ARBA" id="ARBA00023012"/>
    </source>
</evidence>
<dbReference type="GO" id="GO:0000155">
    <property type="term" value="F:phosphorelay sensor kinase activity"/>
    <property type="evidence" value="ECO:0007669"/>
    <property type="project" value="InterPro"/>
</dbReference>
<feature type="transmembrane region" description="Helical" evidence="12">
    <location>
        <begin position="345"/>
        <end position="365"/>
    </location>
</feature>
<dbReference type="CDD" id="cd16922">
    <property type="entry name" value="HATPase_EvgS-ArcB-TorS-like"/>
    <property type="match status" value="1"/>
</dbReference>
<dbReference type="InterPro" id="IPR005467">
    <property type="entry name" value="His_kinase_dom"/>
</dbReference>
<feature type="transmembrane region" description="Helical" evidence="12">
    <location>
        <begin position="254"/>
        <end position="275"/>
    </location>
</feature>
<keyword evidence="12" id="KW-1133">Transmembrane helix</keyword>
<dbReference type="eggNOG" id="COG2205">
    <property type="taxonomic scope" value="Bacteria"/>
</dbReference>
<dbReference type="GO" id="GO:0005524">
    <property type="term" value="F:ATP binding"/>
    <property type="evidence" value="ECO:0007669"/>
    <property type="project" value="UniProtKB-KW"/>
</dbReference>
<evidence type="ECO:0000259" key="13">
    <source>
        <dbReference type="PROSITE" id="PS50109"/>
    </source>
</evidence>
<feature type="domain" description="Response regulatory" evidence="14">
    <location>
        <begin position="801"/>
        <end position="923"/>
    </location>
</feature>
<keyword evidence="16" id="KW-1185">Reference proteome</keyword>
<dbReference type="FunFam" id="3.30.565.10:FF:000010">
    <property type="entry name" value="Sensor histidine kinase RcsC"/>
    <property type="match status" value="1"/>
</dbReference>
<dbReference type="Gene3D" id="3.40.50.2300">
    <property type="match status" value="1"/>
</dbReference>
<dbReference type="SUPFAM" id="SSF47384">
    <property type="entry name" value="Homodimeric domain of signal transducing histidine kinase"/>
    <property type="match status" value="1"/>
</dbReference>
<evidence type="ECO:0000256" key="1">
    <source>
        <dbReference type="ARBA" id="ARBA00000085"/>
    </source>
</evidence>
<dbReference type="Gene3D" id="2.60.40.2380">
    <property type="match status" value="1"/>
</dbReference>
<evidence type="ECO:0000313" key="15">
    <source>
        <dbReference type="EMBL" id="KGD66476.1"/>
    </source>
</evidence>
<dbReference type="PATRIC" id="fig|1177154.3.peg.144"/>
<dbReference type="PROSITE" id="PS50109">
    <property type="entry name" value="HIS_KIN"/>
    <property type="match status" value="1"/>
</dbReference>
<dbReference type="SUPFAM" id="SSF55874">
    <property type="entry name" value="ATPase domain of HSP90 chaperone/DNA topoisomerase II/histidine kinase"/>
    <property type="match status" value="1"/>
</dbReference>
<dbReference type="PROSITE" id="PS50110">
    <property type="entry name" value="RESPONSE_REGULATORY"/>
    <property type="match status" value="1"/>
</dbReference>
<dbReference type="Gene3D" id="1.10.287.130">
    <property type="match status" value="1"/>
</dbReference>
<dbReference type="eggNOG" id="COG0784">
    <property type="taxonomic scope" value="Bacteria"/>
</dbReference>
<feature type="transmembrane region" description="Helical" evidence="12">
    <location>
        <begin position="312"/>
        <end position="333"/>
    </location>
</feature>
<keyword evidence="12" id="KW-0812">Transmembrane</keyword>
<dbReference type="Pfam" id="PF07696">
    <property type="entry name" value="7TMR-DISMED2"/>
    <property type="match status" value="1"/>
</dbReference>
<dbReference type="InterPro" id="IPR004358">
    <property type="entry name" value="Sig_transdc_His_kin-like_C"/>
</dbReference>
<dbReference type="RefSeq" id="WP_035229405.1">
    <property type="nucleotide sequence ID" value="NZ_ARXV01000001.1"/>
</dbReference>
<dbReference type="Pfam" id="PF00072">
    <property type="entry name" value="Response_reg"/>
    <property type="match status" value="1"/>
</dbReference>
<gene>
    <name evidence="15" type="ORF">Y5S_00143</name>
</gene>
<dbReference type="CDD" id="cd00082">
    <property type="entry name" value="HisKA"/>
    <property type="match status" value="1"/>
</dbReference>
<dbReference type="Pfam" id="PF00512">
    <property type="entry name" value="HisKA"/>
    <property type="match status" value="1"/>
</dbReference>
<dbReference type="InterPro" id="IPR003594">
    <property type="entry name" value="HATPase_dom"/>
</dbReference>
<dbReference type="PANTHER" id="PTHR45339:SF1">
    <property type="entry name" value="HYBRID SIGNAL TRANSDUCTION HISTIDINE KINASE J"/>
    <property type="match status" value="1"/>
</dbReference>
<dbReference type="STRING" id="1177154.Y5S_00143"/>
<dbReference type="InterPro" id="IPR011622">
    <property type="entry name" value="7TMR_DISM_rcpt_extracell_dom2"/>
</dbReference>
<evidence type="ECO:0000256" key="12">
    <source>
        <dbReference type="SAM" id="Phobius"/>
    </source>
</evidence>
<dbReference type="InterPro" id="IPR001789">
    <property type="entry name" value="Sig_transdc_resp-reg_receiver"/>
</dbReference>
<feature type="transmembrane region" description="Helical" evidence="12">
    <location>
        <begin position="287"/>
        <end position="306"/>
    </location>
</feature>
<dbReference type="GO" id="GO:0071474">
    <property type="term" value="P:cellular hyperosmotic response"/>
    <property type="evidence" value="ECO:0007669"/>
    <property type="project" value="TreeGrafter"/>
</dbReference>
<protein>
    <recommendedName>
        <fullName evidence="10">Sensory/regulatory protein RpfC</fullName>
        <ecNumber evidence="2">2.7.13.3</ecNumber>
    </recommendedName>
</protein>
<dbReference type="Proteomes" id="UP000029444">
    <property type="component" value="Unassembled WGS sequence"/>
</dbReference>
<evidence type="ECO:0000256" key="11">
    <source>
        <dbReference type="PROSITE-ProRule" id="PRU00169"/>
    </source>
</evidence>
<evidence type="ECO:0000256" key="6">
    <source>
        <dbReference type="ARBA" id="ARBA00022777"/>
    </source>
</evidence>
<evidence type="ECO:0000256" key="9">
    <source>
        <dbReference type="ARBA" id="ARBA00064003"/>
    </source>
</evidence>
<evidence type="ECO:0000313" key="16">
    <source>
        <dbReference type="Proteomes" id="UP000029444"/>
    </source>
</evidence>
<keyword evidence="6 15" id="KW-0418">Kinase</keyword>
<dbReference type="Pfam" id="PF07695">
    <property type="entry name" value="7TMR-DISM_7TM"/>
    <property type="match status" value="1"/>
</dbReference>
<comment type="catalytic activity">
    <reaction evidence="1">
        <text>ATP + protein L-histidine = ADP + protein N-phospho-L-histidine.</text>
        <dbReference type="EC" id="2.7.13.3"/>
    </reaction>
</comment>
<dbReference type="EMBL" id="ARXV01000001">
    <property type="protein sequence ID" value="KGD66476.1"/>
    <property type="molecule type" value="Genomic_DNA"/>
</dbReference>
<evidence type="ECO:0000256" key="4">
    <source>
        <dbReference type="ARBA" id="ARBA00022679"/>
    </source>
</evidence>
<dbReference type="InterPro" id="IPR011623">
    <property type="entry name" value="7TMR_DISM_rcpt_extracell_dom1"/>
</dbReference>
<feature type="domain" description="Histidine kinase" evidence="13">
    <location>
        <begin position="434"/>
        <end position="655"/>
    </location>
</feature>
<dbReference type="PANTHER" id="PTHR45339">
    <property type="entry name" value="HYBRID SIGNAL TRANSDUCTION HISTIDINE KINASE J"/>
    <property type="match status" value="1"/>
</dbReference>
<dbReference type="SMART" id="SM00448">
    <property type="entry name" value="REC"/>
    <property type="match status" value="1"/>
</dbReference>
<name>A0A095SP74_9GAMM</name>
<dbReference type="InterPro" id="IPR036890">
    <property type="entry name" value="HATPase_C_sf"/>
</dbReference>
<organism evidence="15 16">
    <name type="scientific">Alcanivorax nanhaiticus</name>
    <dbReference type="NCBI Taxonomy" id="1177154"/>
    <lineage>
        <taxon>Bacteria</taxon>
        <taxon>Pseudomonadati</taxon>
        <taxon>Pseudomonadota</taxon>
        <taxon>Gammaproteobacteria</taxon>
        <taxon>Oceanospirillales</taxon>
        <taxon>Alcanivoracaceae</taxon>
        <taxon>Alcanivorax</taxon>
    </lineage>
</organism>
<evidence type="ECO:0000256" key="10">
    <source>
        <dbReference type="ARBA" id="ARBA00068150"/>
    </source>
</evidence>
<dbReference type="Pfam" id="PF02518">
    <property type="entry name" value="HATPase_c"/>
    <property type="match status" value="1"/>
</dbReference>
<keyword evidence="3 11" id="KW-0597">Phosphoprotein</keyword>
<dbReference type="InterPro" id="IPR036097">
    <property type="entry name" value="HisK_dim/P_sf"/>
</dbReference>
<proteinExistence type="predicted"/>
<dbReference type="AlphaFoldDB" id="A0A095SP74"/>
<dbReference type="SMART" id="SM00388">
    <property type="entry name" value="HisKA"/>
    <property type="match status" value="1"/>
</dbReference>
<dbReference type="SUPFAM" id="SSF52172">
    <property type="entry name" value="CheY-like"/>
    <property type="match status" value="1"/>
</dbReference>
<keyword evidence="4" id="KW-0808">Transferase</keyword>
<dbReference type="EC" id="2.7.13.3" evidence="2"/>